<evidence type="ECO:0000256" key="1">
    <source>
        <dbReference type="SAM" id="MobiDB-lite"/>
    </source>
</evidence>
<evidence type="ECO:0000313" key="3">
    <source>
        <dbReference type="EMBL" id="KAE9455245.1"/>
    </source>
</evidence>
<dbReference type="EMBL" id="QEFC01001864">
    <property type="protein sequence ID" value="KAE9455245.1"/>
    <property type="molecule type" value="Genomic_DNA"/>
</dbReference>
<proteinExistence type="predicted"/>
<organism evidence="3 4">
    <name type="scientific">Rhododendron williamsianum</name>
    <dbReference type="NCBI Taxonomy" id="262921"/>
    <lineage>
        <taxon>Eukaryota</taxon>
        <taxon>Viridiplantae</taxon>
        <taxon>Streptophyta</taxon>
        <taxon>Embryophyta</taxon>
        <taxon>Tracheophyta</taxon>
        <taxon>Spermatophyta</taxon>
        <taxon>Magnoliopsida</taxon>
        <taxon>eudicotyledons</taxon>
        <taxon>Gunneridae</taxon>
        <taxon>Pentapetalae</taxon>
        <taxon>asterids</taxon>
        <taxon>Ericales</taxon>
        <taxon>Ericaceae</taxon>
        <taxon>Ericoideae</taxon>
        <taxon>Rhodoreae</taxon>
        <taxon>Rhododendron</taxon>
    </lineage>
</organism>
<dbReference type="OrthoDB" id="7848332at2759"/>
<comment type="caution">
    <text evidence="3">The sequence shown here is derived from an EMBL/GenBank/DDBJ whole genome shotgun (WGS) entry which is preliminary data.</text>
</comment>
<name>A0A6A4LCI5_9ERIC</name>
<protein>
    <recommendedName>
        <fullName evidence="2">Probable histone-arginine methyltransferase CARM1-like N-terminal PH domain-containing protein</fullName>
    </recommendedName>
</protein>
<accession>A0A6A4LCI5</accession>
<dbReference type="Proteomes" id="UP000428333">
    <property type="component" value="Linkage Group LG07"/>
</dbReference>
<reference evidence="3 4" key="1">
    <citation type="journal article" date="2019" name="Genome Biol. Evol.">
        <title>The Rhododendron genome and chromosomal organization provide insight into shared whole-genome duplications across the heath family (Ericaceae).</title>
        <authorList>
            <person name="Soza V.L."/>
            <person name="Lindsley D."/>
            <person name="Waalkes A."/>
            <person name="Ramage E."/>
            <person name="Patwardhan R.P."/>
            <person name="Burton J.N."/>
            <person name="Adey A."/>
            <person name="Kumar A."/>
            <person name="Qiu R."/>
            <person name="Shendure J."/>
            <person name="Hall B."/>
        </authorList>
    </citation>
    <scope>NUCLEOTIDE SEQUENCE [LARGE SCALE GENOMIC DNA]</scope>
    <source>
        <strain evidence="3">RSF 1966-606</strain>
    </source>
</reference>
<sequence>MEVSVAQEQKQTDFELASVSELSSSSSTPPPSPVVARFGFDSGASVLRFHRDSESNEAFHIDLRSAQVEFHHHDALPCNFGLSDACFVVVLFRLSPVETICICGTSETNTESCISVRHVFDTESCLPNGILSASKSKFDDKIEASSAKMYFHYYGQLLHQQNMLQDYVRTGLSPRFNLFFASDLVVGVHSLGL</sequence>
<feature type="non-terminal residue" evidence="3">
    <location>
        <position position="1"/>
    </location>
</feature>
<feature type="domain" description="Probable histone-arginine methyltransferase CARM1-like N-terminal PH" evidence="2">
    <location>
        <begin position="11"/>
        <end position="115"/>
    </location>
</feature>
<evidence type="ECO:0000313" key="4">
    <source>
        <dbReference type="Proteomes" id="UP000428333"/>
    </source>
</evidence>
<dbReference type="AlphaFoldDB" id="A0A6A4LCI5"/>
<feature type="region of interest" description="Disordered" evidence="1">
    <location>
        <begin position="1"/>
        <end position="31"/>
    </location>
</feature>
<dbReference type="Pfam" id="PF25350">
    <property type="entry name" value="PH_PRMT_N"/>
    <property type="match status" value="1"/>
</dbReference>
<keyword evidence="4" id="KW-1185">Reference proteome</keyword>
<dbReference type="InterPro" id="IPR057622">
    <property type="entry name" value="CARM1-like_PH"/>
</dbReference>
<feature type="compositionally biased region" description="Low complexity" evidence="1">
    <location>
        <begin position="18"/>
        <end position="27"/>
    </location>
</feature>
<gene>
    <name evidence="3" type="ORF">C3L33_12884</name>
</gene>
<evidence type="ECO:0000259" key="2">
    <source>
        <dbReference type="Pfam" id="PF25350"/>
    </source>
</evidence>